<accession>A0A839UVN0</accession>
<dbReference type="Proteomes" id="UP000557688">
    <property type="component" value="Unassembled WGS sequence"/>
</dbReference>
<reference evidence="1 3" key="2">
    <citation type="submission" date="2020-08" db="EMBL/GenBank/DDBJ databases">
        <title>Genomic Encyclopedia of Type Strains, Phase III (KMG-III): the genomes of soil and plant-associated and newly described type strains.</title>
        <authorList>
            <person name="Whitman W."/>
        </authorList>
    </citation>
    <scope>NUCLEOTIDE SEQUENCE [LARGE SCALE GENOMIC DNA]</scope>
    <source>
        <strain evidence="1 3">CECT 8088</strain>
    </source>
</reference>
<comment type="caution">
    <text evidence="1">The sequence shown here is derived from an EMBL/GenBank/DDBJ whole genome shotgun (WGS) entry which is preliminary data.</text>
</comment>
<dbReference type="EMBL" id="JABXXQ010000295">
    <property type="protein sequence ID" value="NVN31140.1"/>
    <property type="molecule type" value="Genomic_DNA"/>
</dbReference>
<evidence type="ECO:0000313" key="1">
    <source>
        <dbReference type="EMBL" id="MBB3172705.1"/>
    </source>
</evidence>
<reference evidence="2 4" key="1">
    <citation type="submission" date="2020-06" db="EMBL/GenBank/DDBJ databases">
        <title>Description of novel acetic acid bacteria.</title>
        <authorList>
            <person name="Sombolestani A."/>
        </authorList>
    </citation>
    <scope>NUCLEOTIDE SEQUENCE [LARGE SCALE GENOMIC DNA]</scope>
    <source>
        <strain evidence="2 4">LMG 26838</strain>
    </source>
</reference>
<dbReference type="EMBL" id="JACHXV010000002">
    <property type="protein sequence ID" value="MBB3172705.1"/>
    <property type="molecule type" value="Genomic_DNA"/>
</dbReference>
<evidence type="ECO:0000313" key="4">
    <source>
        <dbReference type="Proteomes" id="UP000565205"/>
    </source>
</evidence>
<keyword evidence="3" id="KW-1185">Reference proteome</keyword>
<gene>
    <name evidence="1" type="ORF">FHR90_000519</name>
    <name evidence="2" type="ORF">HUK83_12445</name>
</gene>
<organism evidence="1 3">
    <name type="scientific">Endobacter medicaginis</name>
    <dbReference type="NCBI Taxonomy" id="1181271"/>
    <lineage>
        <taxon>Bacteria</taxon>
        <taxon>Pseudomonadati</taxon>
        <taxon>Pseudomonadota</taxon>
        <taxon>Alphaproteobacteria</taxon>
        <taxon>Acetobacterales</taxon>
        <taxon>Acetobacteraceae</taxon>
        <taxon>Endobacter</taxon>
    </lineage>
</organism>
<evidence type="ECO:0000313" key="2">
    <source>
        <dbReference type="EMBL" id="NVN31140.1"/>
    </source>
</evidence>
<dbReference type="RefSeq" id="WP_176625222.1">
    <property type="nucleotide sequence ID" value="NZ_JABXXQ010000295.1"/>
</dbReference>
<dbReference type="Proteomes" id="UP000565205">
    <property type="component" value="Unassembled WGS sequence"/>
</dbReference>
<dbReference type="Pfam" id="PF08811">
    <property type="entry name" value="DUF1800"/>
    <property type="match status" value="1"/>
</dbReference>
<sequence length="437" mass="47316">MTTPIDPFRALQRFGLGRRGDEPLPSDPHAWLIAQTTGPDPAATALGGLPSAAEGLDLLYEQRKLRQTGVKLVEPVFAADADTQMDALLDSTSPFRERLVAFWANHFTVSTRQGETRALVGPYVREAIRPYVTARFADMLFAVMRHPAMVKYLDNESSIGPQSRAGLRSGRGLNENLARECLELHTLGSDGGYSQADVTSFAAILTGWSVARPGEIENSRNGFVFRPNAHQPGDKTLLGRVFGEGEDGGVEALSMLSTHPATYRHLARQMAAHFIADTPPPQAVAKLQSVLADTQGDLGAAARVLVGLPDPGATEQRKLRTPIVYAAAAMRTLDLPQGHRPKLRGALYELGEPLWEARLPNGWSDRSVDWAAPDALLRRVDWAYGLAGQGAKADPMAVAQAALGPNLHPATMEAIRHAGDRRDGLTLLYASPEFLRC</sequence>
<evidence type="ECO:0000313" key="3">
    <source>
        <dbReference type="Proteomes" id="UP000557688"/>
    </source>
</evidence>
<dbReference type="AlphaFoldDB" id="A0A839UVN0"/>
<protein>
    <submittedName>
        <fullName evidence="2">DUF1800 domain-containing protein</fullName>
    </submittedName>
</protein>
<proteinExistence type="predicted"/>
<name>A0A839UVN0_9PROT</name>
<dbReference type="InterPro" id="IPR014917">
    <property type="entry name" value="DUF1800"/>
</dbReference>